<evidence type="ECO:0000313" key="1">
    <source>
        <dbReference type="EMBL" id="KAG9064532.1"/>
    </source>
</evidence>
<evidence type="ECO:0000313" key="2">
    <source>
        <dbReference type="Proteomes" id="UP000707451"/>
    </source>
</evidence>
<dbReference type="Proteomes" id="UP000707451">
    <property type="component" value="Unassembled WGS sequence"/>
</dbReference>
<gene>
    <name evidence="1" type="ORF">KI688_003722</name>
</gene>
<accession>A0A9P7XP76</accession>
<sequence>MGFWDIISDAFSRDGSVTCILEKIPVVGYGVATVQAITGNPDHAKRALATSTNSLITTAGAVGGFVVGGPLGAVAGGALASQVGMVTEFGISKTIDDDKVKGDVGALSIKRALVDAAIGGATGLIGGGAGTVGKIAIDASTQAARNMAIKSVANAIASNTGKEAGKARHCCKCVANNGDNDPKPKKEKIRVVTIAQECVARQVNLACKKFAKDVPLQAIVDAYDQFALYWDTFVVVGKPWYILEKVMANAWAINLQVEQLRVLMHDDFMEREF</sequence>
<protein>
    <submittedName>
        <fullName evidence="1">Uncharacterized protein</fullName>
    </submittedName>
</protein>
<keyword evidence="2" id="KW-1185">Reference proteome</keyword>
<proteinExistence type="predicted"/>
<organism evidence="1 2">
    <name type="scientific">Linnemannia hyalina</name>
    <dbReference type="NCBI Taxonomy" id="64524"/>
    <lineage>
        <taxon>Eukaryota</taxon>
        <taxon>Fungi</taxon>
        <taxon>Fungi incertae sedis</taxon>
        <taxon>Mucoromycota</taxon>
        <taxon>Mortierellomycotina</taxon>
        <taxon>Mortierellomycetes</taxon>
        <taxon>Mortierellales</taxon>
        <taxon>Mortierellaceae</taxon>
        <taxon>Linnemannia</taxon>
    </lineage>
</organism>
<dbReference type="PANTHER" id="PTHR42076:SF1">
    <property type="entry name" value="CYANOVIRIN-N DOMAIN-CONTAINING PROTEIN"/>
    <property type="match status" value="1"/>
</dbReference>
<reference evidence="1" key="1">
    <citation type="submission" date="2021-06" db="EMBL/GenBank/DDBJ databases">
        <title>Genome Sequence of Mortierella hyaline Strain SCG-10, a Cold-Adapted, Nitrate-Reducing Fungus Isolated from Soil in Minnesota, USA.</title>
        <authorList>
            <person name="Aldossari N."/>
        </authorList>
    </citation>
    <scope>NUCLEOTIDE SEQUENCE</scope>
    <source>
        <strain evidence="1">SCG-10</strain>
    </source>
</reference>
<dbReference type="AlphaFoldDB" id="A0A9P7XP76"/>
<comment type="caution">
    <text evidence="1">The sequence shown here is derived from an EMBL/GenBank/DDBJ whole genome shotgun (WGS) entry which is preliminary data.</text>
</comment>
<name>A0A9P7XP76_9FUNG</name>
<dbReference type="OrthoDB" id="3062511at2759"/>
<dbReference type="EMBL" id="JAHRHY010000014">
    <property type="protein sequence ID" value="KAG9064532.1"/>
    <property type="molecule type" value="Genomic_DNA"/>
</dbReference>
<dbReference type="PANTHER" id="PTHR42076">
    <property type="entry name" value="CYANOVIRIN-N HOMOLOG"/>
    <property type="match status" value="1"/>
</dbReference>